<name>A0ABT0SBC6_9SPHN</name>
<dbReference type="EMBL" id="JAMGBB010000001">
    <property type="protein sequence ID" value="MCL6741715.1"/>
    <property type="molecule type" value="Genomic_DNA"/>
</dbReference>
<keyword evidence="3" id="KW-1185">Reference proteome</keyword>
<dbReference type="Pfam" id="PF13391">
    <property type="entry name" value="HNH_2"/>
    <property type="match status" value="1"/>
</dbReference>
<comment type="caution">
    <text evidence="2">The sequence shown here is derived from an EMBL/GenBank/DDBJ whole genome shotgun (WGS) entry which is preliminary data.</text>
</comment>
<keyword evidence="2" id="KW-0255">Endonuclease</keyword>
<dbReference type="Proteomes" id="UP001165383">
    <property type="component" value="Unassembled WGS sequence"/>
</dbReference>
<sequence length="300" mass="33740">MAKGVFLFREDSRYDDRPWEVYQFPENYLSRASQVVGDWVIFMEPVKAGRKGYHAVGKVEQITPDPRKTGMYLAIIDPTSYIEFDRNVPFQVARSYPERSVLNEAGKVSGRAQSAVRTIPDADFNRIVALGLDAGDELLPRTDAESGGQAVAEEQTPYQFEQDRTQMLTLRTVRDRIFRTVVLKAYDRRCAFTGFQFINGGGRAEVEAAHIKSVSAKGPDVVQNGLALSGTLHWMFDRGLLSVADDQSILMSNQINDVDGVRKILVPDGRARFPDNPNEQPDPAFLQWHREHCFKGVALN</sequence>
<keyword evidence="2" id="KW-0540">Nuclease</keyword>
<feature type="domain" description="HNH nuclease" evidence="1">
    <location>
        <begin position="190"/>
        <end position="243"/>
    </location>
</feature>
<evidence type="ECO:0000259" key="1">
    <source>
        <dbReference type="Pfam" id="PF13391"/>
    </source>
</evidence>
<dbReference type="GO" id="GO:0004519">
    <property type="term" value="F:endonuclease activity"/>
    <property type="evidence" value="ECO:0007669"/>
    <property type="project" value="UniProtKB-KW"/>
</dbReference>
<proteinExistence type="predicted"/>
<dbReference type="RefSeq" id="WP_249916086.1">
    <property type="nucleotide sequence ID" value="NZ_JAMGBB010000001.1"/>
</dbReference>
<evidence type="ECO:0000313" key="2">
    <source>
        <dbReference type="EMBL" id="MCL6741715.1"/>
    </source>
</evidence>
<protein>
    <submittedName>
        <fullName evidence="2">HNH endonuclease</fullName>
    </submittedName>
</protein>
<organism evidence="2 3">
    <name type="scientific">Sphingomonas brevis</name>
    <dbReference type="NCBI Taxonomy" id="2908206"/>
    <lineage>
        <taxon>Bacteria</taxon>
        <taxon>Pseudomonadati</taxon>
        <taxon>Pseudomonadota</taxon>
        <taxon>Alphaproteobacteria</taxon>
        <taxon>Sphingomonadales</taxon>
        <taxon>Sphingomonadaceae</taxon>
        <taxon>Sphingomonas</taxon>
    </lineage>
</organism>
<accession>A0ABT0SBC6</accession>
<evidence type="ECO:0000313" key="3">
    <source>
        <dbReference type="Proteomes" id="UP001165383"/>
    </source>
</evidence>
<reference evidence="2" key="1">
    <citation type="submission" date="2022-05" db="EMBL/GenBank/DDBJ databases">
        <authorList>
            <person name="Jo J.-H."/>
            <person name="Im W.-T."/>
        </authorList>
    </citation>
    <scope>NUCLEOTIDE SEQUENCE</scope>
    <source>
        <strain evidence="2">RB56-2</strain>
    </source>
</reference>
<dbReference type="InterPro" id="IPR003615">
    <property type="entry name" value="HNH_nuc"/>
</dbReference>
<keyword evidence="2" id="KW-0378">Hydrolase</keyword>
<gene>
    <name evidence="2" type="ORF">LZ518_11315</name>
</gene>